<dbReference type="InterPro" id="IPR051907">
    <property type="entry name" value="DoxX-like_oxidoreductase"/>
</dbReference>
<feature type="compositionally biased region" description="Low complexity" evidence="7">
    <location>
        <begin position="51"/>
        <end position="68"/>
    </location>
</feature>
<dbReference type="EMBL" id="JAAVJD010000352">
    <property type="protein sequence ID" value="NJQ08601.1"/>
    <property type="molecule type" value="Genomic_DNA"/>
</dbReference>
<evidence type="ECO:0000313" key="9">
    <source>
        <dbReference type="EMBL" id="NJQ08601.1"/>
    </source>
</evidence>
<protein>
    <submittedName>
        <fullName evidence="9">DoxX family protein</fullName>
    </submittedName>
</protein>
<reference evidence="9 10" key="1">
    <citation type="submission" date="2020-03" db="EMBL/GenBank/DDBJ databases">
        <title>Draft genome of Streptomyces sp. ventii, isolated from the Axial Seamount in the Pacific Ocean, and resequencing of the two type strains Streptomyces lonarensis strain NCL 716 and Streptomyces bohaiensis strain 11A07.</title>
        <authorList>
            <person name="Loughran R.M."/>
            <person name="Pfannmuller K.M."/>
            <person name="Wasson B.J."/>
            <person name="Deadmond M.C."/>
            <person name="Paddock B.E."/>
            <person name="Koyack M.J."/>
            <person name="Gallegos D.A."/>
            <person name="Mitchell E.A."/>
            <person name="Ushijima B."/>
            <person name="Saw J.H."/>
            <person name="Mcphail K.L."/>
            <person name="Videau P."/>
        </authorList>
    </citation>
    <scope>NUCLEOTIDE SEQUENCE [LARGE SCALE GENOMIC DNA]</scope>
    <source>
        <strain evidence="9 10">NCL716</strain>
    </source>
</reference>
<evidence type="ECO:0000256" key="8">
    <source>
        <dbReference type="SAM" id="Phobius"/>
    </source>
</evidence>
<comment type="similarity">
    <text evidence="2">Belongs to the DoxX family.</text>
</comment>
<evidence type="ECO:0000256" key="1">
    <source>
        <dbReference type="ARBA" id="ARBA00004651"/>
    </source>
</evidence>
<keyword evidence="3" id="KW-1003">Cell membrane</keyword>
<accession>A0A7X6D5J9</accession>
<evidence type="ECO:0000256" key="6">
    <source>
        <dbReference type="ARBA" id="ARBA00023136"/>
    </source>
</evidence>
<dbReference type="AlphaFoldDB" id="A0A7X6D5J9"/>
<dbReference type="GO" id="GO:0005886">
    <property type="term" value="C:plasma membrane"/>
    <property type="evidence" value="ECO:0007669"/>
    <property type="project" value="UniProtKB-SubCell"/>
</dbReference>
<evidence type="ECO:0000256" key="2">
    <source>
        <dbReference type="ARBA" id="ARBA00006679"/>
    </source>
</evidence>
<feature type="transmembrane region" description="Helical" evidence="8">
    <location>
        <begin position="178"/>
        <end position="195"/>
    </location>
</feature>
<comment type="subcellular location">
    <subcellularLocation>
        <location evidence="1">Cell membrane</location>
        <topology evidence="1">Multi-pass membrane protein</topology>
    </subcellularLocation>
</comment>
<evidence type="ECO:0000256" key="4">
    <source>
        <dbReference type="ARBA" id="ARBA00022692"/>
    </source>
</evidence>
<keyword evidence="10" id="KW-1185">Reference proteome</keyword>
<feature type="transmembrane region" description="Helical" evidence="8">
    <location>
        <begin position="138"/>
        <end position="166"/>
    </location>
</feature>
<dbReference type="PANTHER" id="PTHR33452:SF1">
    <property type="entry name" value="INNER MEMBRANE PROTEIN YPHA-RELATED"/>
    <property type="match status" value="1"/>
</dbReference>
<proteinExistence type="inferred from homology"/>
<dbReference type="Pfam" id="PF07681">
    <property type="entry name" value="DoxX"/>
    <property type="match status" value="1"/>
</dbReference>
<keyword evidence="4 8" id="KW-0812">Transmembrane</keyword>
<evidence type="ECO:0000256" key="7">
    <source>
        <dbReference type="SAM" id="MobiDB-lite"/>
    </source>
</evidence>
<evidence type="ECO:0000256" key="5">
    <source>
        <dbReference type="ARBA" id="ARBA00022989"/>
    </source>
</evidence>
<comment type="caution">
    <text evidence="9">The sequence shown here is derived from an EMBL/GenBank/DDBJ whole genome shotgun (WGS) entry which is preliminary data.</text>
</comment>
<evidence type="ECO:0000313" key="10">
    <source>
        <dbReference type="Proteomes" id="UP000578686"/>
    </source>
</evidence>
<sequence length="237" mass="24088">MPPSYGVVQIRTRLYARRPSSNLNDIGVPAPDANHGRRSPSRVPPPPAPTGRPTVTTTTTHTDPAPRTAGPLGGAPSGLDIGLLVLRVGVGLTMAAHGAQKLFGSFDGGGLDGTGEFFTFLGYPAGDTMALIAGLAEFLGGLGLVLGLLTPLASAAIVGTLINAIFSAHADDAWLGGYELPLVLAVAAAALALTGPGRYAVDRLLPVSVLREPRLVQGLAALALAVVSAIVVLLIRN</sequence>
<gene>
    <name evidence="9" type="ORF">HCN56_24260</name>
</gene>
<dbReference type="Proteomes" id="UP000578686">
    <property type="component" value="Unassembled WGS sequence"/>
</dbReference>
<keyword evidence="5 8" id="KW-1133">Transmembrane helix</keyword>
<evidence type="ECO:0000256" key="3">
    <source>
        <dbReference type="ARBA" id="ARBA00022475"/>
    </source>
</evidence>
<feature type="region of interest" description="Disordered" evidence="7">
    <location>
        <begin position="19"/>
        <end position="73"/>
    </location>
</feature>
<name>A0A7X6D5J9_9ACTN</name>
<dbReference type="InterPro" id="IPR032808">
    <property type="entry name" value="DoxX"/>
</dbReference>
<feature type="transmembrane region" description="Helical" evidence="8">
    <location>
        <begin position="215"/>
        <end position="235"/>
    </location>
</feature>
<keyword evidence="6 8" id="KW-0472">Membrane</keyword>
<dbReference type="PANTHER" id="PTHR33452">
    <property type="entry name" value="OXIDOREDUCTASE CATD-RELATED"/>
    <property type="match status" value="1"/>
</dbReference>
<organism evidence="9 10">
    <name type="scientific">Streptomyces lonarensis</name>
    <dbReference type="NCBI Taxonomy" id="700599"/>
    <lineage>
        <taxon>Bacteria</taxon>
        <taxon>Bacillati</taxon>
        <taxon>Actinomycetota</taxon>
        <taxon>Actinomycetes</taxon>
        <taxon>Kitasatosporales</taxon>
        <taxon>Streptomycetaceae</taxon>
        <taxon>Streptomyces</taxon>
    </lineage>
</organism>